<evidence type="ECO:0000256" key="9">
    <source>
        <dbReference type="ARBA" id="ARBA00040743"/>
    </source>
</evidence>
<evidence type="ECO:0000259" key="12">
    <source>
        <dbReference type="PROSITE" id="PS50198"/>
    </source>
</evidence>
<organism evidence="13 14">
    <name type="scientific">Stylophora pistillata</name>
    <name type="common">Smooth cauliflower coral</name>
    <dbReference type="NCBI Taxonomy" id="50429"/>
    <lineage>
        <taxon>Eukaryota</taxon>
        <taxon>Metazoa</taxon>
        <taxon>Cnidaria</taxon>
        <taxon>Anthozoa</taxon>
        <taxon>Hexacorallia</taxon>
        <taxon>Scleractinia</taxon>
        <taxon>Astrocoeniina</taxon>
        <taxon>Pocilloporidae</taxon>
        <taxon>Stylophora</taxon>
    </lineage>
</organism>
<evidence type="ECO:0000256" key="3">
    <source>
        <dbReference type="ARBA" id="ARBA00022519"/>
    </source>
</evidence>
<reference evidence="14" key="1">
    <citation type="journal article" date="2017" name="bioRxiv">
        <title>Comparative analysis of the genomes of Stylophora pistillata and Acropora digitifera provides evidence for extensive differences between species of corals.</title>
        <authorList>
            <person name="Voolstra C.R."/>
            <person name="Li Y."/>
            <person name="Liew Y.J."/>
            <person name="Baumgarten S."/>
            <person name="Zoccola D."/>
            <person name="Flot J.-F."/>
            <person name="Tambutte S."/>
            <person name="Allemand D."/>
            <person name="Aranda M."/>
        </authorList>
    </citation>
    <scope>NUCLEOTIDE SEQUENCE [LARGE SCALE GENOMIC DNA]</scope>
</reference>
<gene>
    <name evidence="13" type="primary">ppiD</name>
    <name evidence="13" type="ORF">AWC38_SpisGene25015</name>
</gene>
<dbReference type="Gene3D" id="3.10.50.40">
    <property type="match status" value="1"/>
</dbReference>
<protein>
    <recommendedName>
        <fullName evidence="9">Periplasmic chaperone PpiD</fullName>
    </recommendedName>
    <alternativeName>
        <fullName evidence="10">Periplasmic folding chaperone</fullName>
    </alternativeName>
</protein>
<dbReference type="Pfam" id="PF13624">
    <property type="entry name" value="SurA_N_3"/>
    <property type="match status" value="1"/>
</dbReference>
<evidence type="ECO:0000256" key="4">
    <source>
        <dbReference type="ARBA" id="ARBA00022692"/>
    </source>
</evidence>
<dbReference type="Proteomes" id="UP000225706">
    <property type="component" value="Unassembled WGS sequence"/>
</dbReference>
<keyword evidence="3" id="KW-0997">Cell inner membrane</keyword>
<keyword evidence="11 13" id="KW-0413">Isomerase</keyword>
<dbReference type="InterPro" id="IPR000297">
    <property type="entry name" value="PPIase_PpiC"/>
</dbReference>
<dbReference type="Gene3D" id="1.10.4030.10">
    <property type="entry name" value="Porin chaperone SurA, peptide-binding domain"/>
    <property type="match status" value="1"/>
</dbReference>
<dbReference type="InterPro" id="IPR027304">
    <property type="entry name" value="Trigger_fact/SurA_dom_sf"/>
</dbReference>
<keyword evidence="7" id="KW-0143">Chaperone</keyword>
<dbReference type="InterPro" id="IPR046357">
    <property type="entry name" value="PPIase_dom_sf"/>
</dbReference>
<dbReference type="PROSITE" id="PS50198">
    <property type="entry name" value="PPIC_PPIASE_2"/>
    <property type="match status" value="1"/>
</dbReference>
<evidence type="ECO:0000256" key="8">
    <source>
        <dbReference type="ARBA" id="ARBA00038408"/>
    </source>
</evidence>
<evidence type="ECO:0000256" key="11">
    <source>
        <dbReference type="PROSITE-ProRule" id="PRU00278"/>
    </source>
</evidence>
<dbReference type="PANTHER" id="PTHR47529:SF1">
    <property type="entry name" value="PERIPLASMIC CHAPERONE PPID"/>
    <property type="match status" value="1"/>
</dbReference>
<comment type="caution">
    <text evidence="13">The sequence shown here is derived from an EMBL/GenBank/DDBJ whole genome shotgun (WGS) entry which is preliminary data.</text>
</comment>
<evidence type="ECO:0000313" key="14">
    <source>
        <dbReference type="Proteomes" id="UP000225706"/>
    </source>
</evidence>
<dbReference type="InterPro" id="IPR052029">
    <property type="entry name" value="PpiD_chaperone"/>
</dbReference>
<accession>A0A2B4R488</accession>
<feature type="domain" description="PpiC" evidence="12">
    <location>
        <begin position="199"/>
        <end position="310"/>
    </location>
</feature>
<name>A0A2B4R488_STYPI</name>
<keyword evidence="14" id="KW-1185">Reference proteome</keyword>
<dbReference type="EMBL" id="LSMT01002832">
    <property type="protein sequence ID" value="PFX11320.1"/>
    <property type="molecule type" value="Genomic_DNA"/>
</dbReference>
<dbReference type="GO" id="GO:0005886">
    <property type="term" value="C:plasma membrane"/>
    <property type="evidence" value="ECO:0007669"/>
    <property type="project" value="UniProtKB-SubCell"/>
</dbReference>
<dbReference type="Pfam" id="PF13145">
    <property type="entry name" value="Rotamase_2"/>
    <property type="match status" value="1"/>
</dbReference>
<evidence type="ECO:0000256" key="10">
    <source>
        <dbReference type="ARBA" id="ARBA00042775"/>
    </source>
</evidence>
<dbReference type="SUPFAM" id="SSF109998">
    <property type="entry name" value="Triger factor/SurA peptide-binding domain-like"/>
    <property type="match status" value="1"/>
</dbReference>
<feature type="non-terminal residue" evidence="13">
    <location>
        <position position="396"/>
    </location>
</feature>
<evidence type="ECO:0000256" key="2">
    <source>
        <dbReference type="ARBA" id="ARBA00022475"/>
    </source>
</evidence>
<evidence type="ECO:0000256" key="6">
    <source>
        <dbReference type="ARBA" id="ARBA00023136"/>
    </source>
</evidence>
<keyword evidence="11" id="KW-0697">Rotamase</keyword>
<comment type="similarity">
    <text evidence="8">Belongs to the PpiD chaperone family.</text>
</comment>
<evidence type="ECO:0000256" key="1">
    <source>
        <dbReference type="ARBA" id="ARBA00004382"/>
    </source>
</evidence>
<keyword evidence="6" id="KW-0472">Membrane</keyword>
<keyword evidence="5" id="KW-1133">Transmembrane helix</keyword>
<comment type="subcellular location">
    <subcellularLocation>
        <location evidence="1">Cell inner membrane</location>
        <topology evidence="1">Single-pass type II membrane protein</topology>
        <orientation evidence="1">Periplasmic side</orientation>
    </subcellularLocation>
</comment>
<evidence type="ECO:0000313" key="13">
    <source>
        <dbReference type="EMBL" id="PFX11320.1"/>
    </source>
</evidence>
<dbReference type="AlphaFoldDB" id="A0A2B4R488"/>
<sequence length="396" mass="44748">MLFFGRGANSQNVATVGKISITPTEFVQQLRREAAQIQVALGKKLSPNQLQQLGVIQGILRRLVQGALIDQEAERLGLVVSDADIRKKTHTNPSFLNKEGKFDRGMFETFLYNANLTEKEYIKMMRQDVRRSQLMGALGGQVGASVPATLAEPLFFWQNEKREVLYTHFLAKDETQVDVPSEQDLIAFHQDNAAFFTIPEKRNITYILLKAEKKEGSDEFDTEELYSLSTKIEDDLAEGMTLEEVAEKNALKVNTLKDLTSQGDNTNNVDSPDLKSPEFISTAFETEEGEVSPMVPTSDGTTYFTIRIDSASPTHLQPLEEAKDQVTKLWKEKRQMELAKEYAQDAANRMNQGKYAFPKMAIIKRYIFTRTGPEDEKLRKKIDPRLTSKLFGLSMG</sequence>
<evidence type="ECO:0000256" key="5">
    <source>
        <dbReference type="ARBA" id="ARBA00022989"/>
    </source>
</evidence>
<keyword evidence="2" id="KW-1003">Cell membrane</keyword>
<proteinExistence type="inferred from homology"/>
<keyword evidence="4" id="KW-0812">Transmembrane</keyword>
<dbReference type="PANTHER" id="PTHR47529">
    <property type="entry name" value="PEPTIDYL-PROLYL CIS-TRANS ISOMERASE D"/>
    <property type="match status" value="1"/>
</dbReference>
<dbReference type="GO" id="GO:0003755">
    <property type="term" value="F:peptidyl-prolyl cis-trans isomerase activity"/>
    <property type="evidence" value="ECO:0007669"/>
    <property type="project" value="UniProtKB-KW"/>
</dbReference>
<evidence type="ECO:0000256" key="7">
    <source>
        <dbReference type="ARBA" id="ARBA00023186"/>
    </source>
</evidence>